<evidence type="ECO:0000313" key="1">
    <source>
        <dbReference type="EMBL" id="KFB75354.1"/>
    </source>
</evidence>
<accession>A0A080MDP7</accession>
<sequence>MTALATLSGRSCLSNPWTSQGAKQDLSFLEFVSAIR</sequence>
<gene>
    <name evidence="1" type="ORF">AW06_003603</name>
</gene>
<protein>
    <submittedName>
        <fullName evidence="1">Uncharacterized protein</fullName>
    </submittedName>
</protein>
<dbReference type="AlphaFoldDB" id="A0A080MDP7"/>
<evidence type="ECO:0000313" key="2">
    <source>
        <dbReference type="Proteomes" id="UP000021315"/>
    </source>
</evidence>
<name>A0A080MDP7_9PROT</name>
<keyword evidence="2" id="KW-1185">Reference proteome</keyword>
<comment type="caution">
    <text evidence="1">The sequence shown here is derived from an EMBL/GenBank/DDBJ whole genome shotgun (WGS) entry which is preliminary data.</text>
</comment>
<organism evidence="1 2">
    <name type="scientific">Candidatus Accumulibacter cognatus</name>
    <dbReference type="NCBI Taxonomy" id="2954383"/>
    <lineage>
        <taxon>Bacteria</taxon>
        <taxon>Pseudomonadati</taxon>
        <taxon>Pseudomonadota</taxon>
        <taxon>Betaproteobacteria</taxon>
        <taxon>Candidatus Accumulibacter</taxon>
    </lineage>
</organism>
<proteinExistence type="predicted"/>
<dbReference type="Proteomes" id="UP000021315">
    <property type="component" value="Unassembled WGS sequence"/>
</dbReference>
<dbReference type="EMBL" id="JDST02000092">
    <property type="protein sequence ID" value="KFB75354.1"/>
    <property type="molecule type" value="Genomic_DNA"/>
</dbReference>
<reference evidence="1" key="1">
    <citation type="submission" date="2014-02" db="EMBL/GenBank/DDBJ databases">
        <title>Expanding our view of genomic diversity in Candidatus Accumulibacter clades.</title>
        <authorList>
            <person name="Skennerton C.T."/>
            <person name="Barr J.J."/>
            <person name="Slater F.R."/>
            <person name="Bond P.L."/>
            <person name="Tyson G.W."/>
        </authorList>
    </citation>
    <scope>NUCLEOTIDE SEQUENCE [LARGE SCALE GENOMIC DNA]</scope>
</reference>